<proteinExistence type="predicted"/>
<dbReference type="PANTHER" id="PTHR45527:SF1">
    <property type="entry name" value="FATTY ACID SYNTHASE"/>
    <property type="match status" value="1"/>
</dbReference>
<evidence type="ECO:0000313" key="4">
    <source>
        <dbReference type="Proteomes" id="UP001589867"/>
    </source>
</evidence>
<dbReference type="Proteomes" id="UP001589867">
    <property type="component" value="Unassembled WGS sequence"/>
</dbReference>
<comment type="caution">
    <text evidence="3">The sequence shown here is derived from an EMBL/GenBank/DDBJ whole genome shotgun (WGS) entry which is preliminary data.</text>
</comment>
<gene>
    <name evidence="3" type="ORF">ACFFIA_29420</name>
</gene>
<keyword evidence="4" id="KW-1185">Reference proteome</keyword>
<dbReference type="Pfam" id="PF00668">
    <property type="entry name" value="Condensation"/>
    <property type="match status" value="1"/>
</dbReference>
<evidence type="ECO:0000259" key="2">
    <source>
        <dbReference type="Pfam" id="PF00668"/>
    </source>
</evidence>
<evidence type="ECO:0000313" key="3">
    <source>
        <dbReference type="EMBL" id="MFC0531775.1"/>
    </source>
</evidence>
<dbReference type="SUPFAM" id="SSF52777">
    <property type="entry name" value="CoA-dependent acyltransferases"/>
    <property type="match status" value="2"/>
</dbReference>
<dbReference type="EMBL" id="JBHLUH010000061">
    <property type="protein sequence ID" value="MFC0531775.1"/>
    <property type="molecule type" value="Genomic_DNA"/>
</dbReference>
<dbReference type="InterPro" id="IPR001242">
    <property type="entry name" value="Condensation_dom"/>
</dbReference>
<dbReference type="RefSeq" id="WP_377256794.1">
    <property type="nucleotide sequence ID" value="NZ_JBHLUH010000061.1"/>
</dbReference>
<dbReference type="Gene3D" id="3.30.559.30">
    <property type="entry name" value="Nonribosomal peptide synthetase, condensation domain"/>
    <property type="match status" value="1"/>
</dbReference>
<protein>
    <submittedName>
        <fullName evidence="3">Condensation domain-containing protein</fullName>
    </submittedName>
</protein>
<sequence>MSLSVEDTVADIALADSVSPLEPDASVVLKLTGASTRVGPATWGQLHMLRHLARAGDNAQIFNYHTLLPVPDGCDLRQVLNAVRDVLDRFETLRTTCQPDGDGWRQTVHGDGELAFRLYEAPAERVQGVAERAAEDLSARPFAVGSEWPVRCAVVLTAGRPVVLVVAFSHLALDAGGGLVVQRELSRLLAGGAPQPPPAWQPVDQAEHEQSSAGRELNEQAMAFLRQVLRSAPASMFDFPLGEPVAERAVVLELRSPAAAAANALLADRLRVSTSSVFFAAVAVLLGAYSGRTTTVMHLVANNRTSEPQLSLAANLAMDGVCAVDFAGLSFRQVIRHAFEASIATYLNSQADPSLRWETIGQEGRRLGRYICLGAALNDGRPPASEVEEVGDEPLESLLRRTELIRHHHPFGGGRFYIHAGGTGAQTAFTFIGDALYVPHEAMSRLAYGLERLLVTAVARDIPAAEIPAIAGVQPVRRGPEWVRCPDGWADLAASRELWRTVAGTEAADIYPVAIDGSLHRLVGYLCAPADERSIADLHRDFMAALEKSTAIRTPDWYVRCAEAPVSRTDRGSWAGLPVVAEGHGR</sequence>
<dbReference type="InterPro" id="IPR023213">
    <property type="entry name" value="CAT-like_dom_sf"/>
</dbReference>
<feature type="region of interest" description="Disordered" evidence="1">
    <location>
        <begin position="192"/>
        <end position="213"/>
    </location>
</feature>
<feature type="domain" description="Condensation" evidence="2">
    <location>
        <begin position="56"/>
        <end position="310"/>
    </location>
</feature>
<dbReference type="Gene3D" id="3.30.559.10">
    <property type="entry name" value="Chloramphenicol acetyltransferase-like domain"/>
    <property type="match status" value="1"/>
</dbReference>
<accession>A0ABV6MAM3</accession>
<reference evidence="3 4" key="1">
    <citation type="submission" date="2024-09" db="EMBL/GenBank/DDBJ databases">
        <authorList>
            <person name="Sun Q."/>
            <person name="Mori K."/>
        </authorList>
    </citation>
    <scope>NUCLEOTIDE SEQUENCE [LARGE SCALE GENOMIC DNA]</scope>
    <source>
        <strain evidence="3 4">TBRC 3947</strain>
    </source>
</reference>
<name>A0ABV6MAM3_9ACTN</name>
<organism evidence="3 4">
    <name type="scientific">Phytohabitans kaempferiae</name>
    <dbReference type="NCBI Taxonomy" id="1620943"/>
    <lineage>
        <taxon>Bacteria</taxon>
        <taxon>Bacillati</taxon>
        <taxon>Actinomycetota</taxon>
        <taxon>Actinomycetes</taxon>
        <taxon>Micromonosporales</taxon>
        <taxon>Micromonosporaceae</taxon>
    </lineage>
</organism>
<dbReference type="PANTHER" id="PTHR45527">
    <property type="entry name" value="NONRIBOSOMAL PEPTIDE SYNTHETASE"/>
    <property type="match status" value="1"/>
</dbReference>
<evidence type="ECO:0000256" key="1">
    <source>
        <dbReference type="SAM" id="MobiDB-lite"/>
    </source>
</evidence>